<keyword evidence="2" id="KW-1185">Reference proteome</keyword>
<dbReference type="Proteomes" id="UP000009027">
    <property type="component" value="Unassembled WGS sequence"/>
</dbReference>
<dbReference type="AlphaFoldDB" id="F9WVN2"/>
<protein>
    <submittedName>
        <fullName evidence="1">Uncharacterized protein</fullName>
    </submittedName>
</protein>
<name>F9WVN2_TRYVY</name>
<sequence>MALYGSSRSQFWFISFVGGWSRQLEEFLQEAGQLSAEEQLPVLQGLQLPLLPSLSQALARQEVRRRLLALHLQRVVLSFPSRLPALRLQVHCEALLEHALRWAVRAPERSLWERCRRCRAVLHLPLHCRSVLVMRARVPNKLAPLLSRATAPAAHMVSSPFPFSVATHPATLPRPLRVHVPASCRLQWSTSLALRPSLCPHLLSLWLRARLRAQWLVAARALRPHMPQQPSIAALLAENGARCCHGPFRHVRACRVYVRGCFALVSGEPRPALEDATTLLTHKFILALRLLRCLAVAAGCVLSLRGATQKLLLRAFLHHALPRSPVRGTPLPTPGALERVSVIGRVVFPGPFWTLLDGWNRIRRALRHARLEQPPSPKALAAHVAGVFIHGRQHCAPSFLGQCQCTIHLQAMNFHQARRTHQPTRANRIAQRANIRVALSSRYPKVGRARVVRRRIC</sequence>
<reference evidence="1 2" key="1">
    <citation type="journal article" date="2012" name="Proc. Natl. Acad. Sci. U.S.A.">
        <title>Antigenic diversity is generated by distinct evolutionary mechanisms in African trypanosome species.</title>
        <authorList>
            <person name="Jackson A.P."/>
            <person name="Berry A."/>
            <person name="Aslett M."/>
            <person name="Allison H.C."/>
            <person name="Burton P."/>
            <person name="Vavrova-Anderson J."/>
            <person name="Brown R."/>
            <person name="Browne H."/>
            <person name="Corton N."/>
            <person name="Hauser H."/>
            <person name="Gamble J."/>
            <person name="Gilderthorp R."/>
            <person name="Marcello L."/>
            <person name="McQuillan J."/>
            <person name="Otto T.D."/>
            <person name="Quail M.A."/>
            <person name="Sanders M.J."/>
            <person name="van Tonder A."/>
            <person name="Ginger M.L."/>
            <person name="Field M.C."/>
            <person name="Barry J.D."/>
            <person name="Hertz-Fowler C."/>
            <person name="Berriman M."/>
        </authorList>
    </citation>
    <scope>NUCLEOTIDE SEQUENCE</scope>
    <source>
        <strain evidence="1 2">Y486</strain>
    </source>
</reference>
<dbReference type="EMBL" id="CAEX01008039">
    <property type="protein sequence ID" value="CCD21640.1"/>
    <property type="molecule type" value="Genomic_DNA"/>
</dbReference>
<evidence type="ECO:0000313" key="2">
    <source>
        <dbReference type="Proteomes" id="UP000009027"/>
    </source>
</evidence>
<dbReference type="VEuPathDB" id="TriTrypDB:TvY486_0045590"/>
<proteinExistence type="predicted"/>
<accession>F9WVN2</accession>
<organism evidence="1 2">
    <name type="scientific">Trypanosoma vivax (strain Y486)</name>
    <dbReference type="NCBI Taxonomy" id="1055687"/>
    <lineage>
        <taxon>Eukaryota</taxon>
        <taxon>Discoba</taxon>
        <taxon>Euglenozoa</taxon>
        <taxon>Kinetoplastea</taxon>
        <taxon>Metakinetoplastina</taxon>
        <taxon>Trypanosomatida</taxon>
        <taxon>Trypanosomatidae</taxon>
        <taxon>Trypanosoma</taxon>
        <taxon>Duttonella</taxon>
    </lineage>
</organism>
<gene>
    <name evidence="1" type="ORF">TvY486_0045590</name>
</gene>
<evidence type="ECO:0000313" key="1">
    <source>
        <dbReference type="EMBL" id="CCD21640.1"/>
    </source>
</evidence>